<dbReference type="OrthoDB" id="9771118at2"/>
<dbReference type="InterPro" id="IPR017740">
    <property type="entry name" value="TssA-like"/>
</dbReference>
<feature type="domain" description="ImpA N-terminal" evidence="1">
    <location>
        <begin position="10"/>
        <end position="134"/>
    </location>
</feature>
<dbReference type="PANTHER" id="PTHR37951">
    <property type="entry name" value="CYTOPLASMIC PROTEIN-RELATED"/>
    <property type="match status" value="1"/>
</dbReference>
<dbReference type="Pfam" id="PF06812">
    <property type="entry name" value="ImpA_N"/>
    <property type="match status" value="1"/>
</dbReference>
<gene>
    <name evidence="2" type="ORF">Pla108_19310</name>
</gene>
<evidence type="ECO:0000313" key="3">
    <source>
        <dbReference type="Proteomes" id="UP000317421"/>
    </source>
</evidence>
<dbReference type="EMBL" id="SJPR01000002">
    <property type="protein sequence ID" value="TWT97779.1"/>
    <property type="molecule type" value="Genomic_DNA"/>
</dbReference>
<dbReference type="InterPro" id="IPR010657">
    <property type="entry name" value="ImpA_N"/>
</dbReference>
<dbReference type="AlphaFoldDB" id="A0A5C6ADS8"/>
<accession>A0A5C6ADS8</accession>
<reference evidence="2 3" key="1">
    <citation type="submission" date="2019-02" db="EMBL/GenBank/DDBJ databases">
        <title>Deep-cultivation of Planctomycetes and their phenomic and genomic characterization uncovers novel biology.</title>
        <authorList>
            <person name="Wiegand S."/>
            <person name="Jogler M."/>
            <person name="Boedeker C."/>
            <person name="Pinto D."/>
            <person name="Vollmers J."/>
            <person name="Rivas-Marin E."/>
            <person name="Kohn T."/>
            <person name="Peeters S.H."/>
            <person name="Heuer A."/>
            <person name="Rast P."/>
            <person name="Oberbeckmann S."/>
            <person name="Bunk B."/>
            <person name="Jeske O."/>
            <person name="Meyerdierks A."/>
            <person name="Storesund J.E."/>
            <person name="Kallscheuer N."/>
            <person name="Luecker S."/>
            <person name="Lage O.M."/>
            <person name="Pohl T."/>
            <person name="Merkel B.J."/>
            <person name="Hornburger P."/>
            <person name="Mueller R.-W."/>
            <person name="Bruemmer F."/>
            <person name="Labrenz M."/>
            <person name="Spormann A.M."/>
            <person name="Op Den Camp H."/>
            <person name="Overmann J."/>
            <person name="Amann R."/>
            <person name="Jetten M.S.M."/>
            <person name="Mascher T."/>
            <person name="Medema M.H."/>
            <person name="Devos D.P."/>
            <person name="Kaster A.-K."/>
            <person name="Ovreas L."/>
            <person name="Rohde M."/>
            <person name="Galperin M.Y."/>
            <person name="Jogler C."/>
        </authorList>
    </citation>
    <scope>NUCLEOTIDE SEQUENCE [LARGE SCALE GENOMIC DNA]</scope>
    <source>
        <strain evidence="2 3">Pla108</strain>
    </source>
</reference>
<protein>
    <recommendedName>
        <fullName evidence="1">ImpA N-terminal domain-containing protein</fullName>
    </recommendedName>
</protein>
<comment type="caution">
    <text evidence="2">The sequence shown here is derived from an EMBL/GenBank/DDBJ whole genome shotgun (WGS) entry which is preliminary data.</text>
</comment>
<dbReference type="NCBIfam" id="TIGR03363">
    <property type="entry name" value="VI_chp_8"/>
    <property type="match status" value="1"/>
</dbReference>
<evidence type="ECO:0000313" key="2">
    <source>
        <dbReference type="EMBL" id="TWT97779.1"/>
    </source>
</evidence>
<evidence type="ECO:0000259" key="1">
    <source>
        <dbReference type="Pfam" id="PF06812"/>
    </source>
</evidence>
<keyword evidence="3" id="KW-1185">Reference proteome</keyword>
<dbReference type="PANTHER" id="PTHR37951:SF1">
    <property type="entry name" value="TYPE VI SECRETION SYSTEM COMPONENT TSSA1"/>
    <property type="match status" value="1"/>
</dbReference>
<organism evidence="2 3">
    <name type="scientific">Botrimarina colliarenosi</name>
    <dbReference type="NCBI Taxonomy" id="2528001"/>
    <lineage>
        <taxon>Bacteria</taxon>
        <taxon>Pseudomonadati</taxon>
        <taxon>Planctomycetota</taxon>
        <taxon>Planctomycetia</taxon>
        <taxon>Pirellulales</taxon>
        <taxon>Lacipirellulaceae</taxon>
        <taxon>Botrimarina</taxon>
    </lineage>
</organism>
<dbReference type="RefSeq" id="WP_146444681.1">
    <property type="nucleotide sequence ID" value="NZ_SJPR01000002.1"/>
</dbReference>
<proteinExistence type="predicted"/>
<dbReference type="Proteomes" id="UP000317421">
    <property type="component" value="Unassembled WGS sequence"/>
</dbReference>
<name>A0A5C6ADS8_9BACT</name>
<sequence length="343" mass="37121">MAPTNCDVLLEPIPGDSPAGDATHFAMTLAPALRELRREESADSFDDATRPAVLKKADWPGVVRLCEESLTKTAKDLRTGCHLAEAWTRVEGLAGLARGFELLAELAESCWDRVTPLEGDDVAETRGTPLANLLDDPDRGVCFPNLLRTLPLLGEGDVALSYTEWTKLRSARSDDDADFIDKVRENTATDRFRTQHANASNALACLDRLRAALEERIGEAAPALLTLRSAIVDLVGLLGAELDRIGVAPVVANEIAGAAMSEGVAEPGDPARDRLYALLDSTANQLRAMEPHSPVPYLIKRAVRLGRLPFPRLMEQVIREPSALSEMNREFGIAEPDGTAVLA</sequence>